<dbReference type="RefSeq" id="WP_110759251.1">
    <property type="nucleotide sequence ID" value="NZ_JAXBDC010000003.1"/>
</dbReference>
<keyword evidence="3" id="KW-1003">Cell membrane</keyword>
<keyword evidence="13" id="KW-0961">Cell wall biogenesis/degradation</keyword>
<keyword evidence="9" id="KW-0573">Peptidoglycan synthesis</keyword>
<dbReference type="NCBIfam" id="TIGR02614">
    <property type="entry name" value="ftsW"/>
    <property type="match status" value="1"/>
</dbReference>
<feature type="transmembrane region" description="Helical" evidence="23">
    <location>
        <begin position="85"/>
        <end position="106"/>
    </location>
</feature>
<keyword evidence="6" id="KW-0808">Transferase</keyword>
<feature type="region of interest" description="Disordered" evidence="22">
    <location>
        <begin position="402"/>
        <end position="431"/>
    </location>
</feature>
<evidence type="ECO:0000256" key="10">
    <source>
        <dbReference type="ARBA" id="ARBA00022989"/>
    </source>
</evidence>
<evidence type="ECO:0000256" key="17">
    <source>
        <dbReference type="ARBA" id="ARBA00041185"/>
    </source>
</evidence>
<evidence type="ECO:0000256" key="8">
    <source>
        <dbReference type="ARBA" id="ARBA00022960"/>
    </source>
</evidence>
<keyword evidence="4" id="KW-0132">Cell division</keyword>
<evidence type="ECO:0000256" key="12">
    <source>
        <dbReference type="ARBA" id="ARBA00023306"/>
    </source>
</evidence>
<dbReference type="GO" id="GO:0005886">
    <property type="term" value="C:plasma membrane"/>
    <property type="evidence" value="ECO:0007669"/>
    <property type="project" value="UniProtKB-SubCell"/>
</dbReference>
<evidence type="ECO:0000256" key="7">
    <source>
        <dbReference type="ARBA" id="ARBA00022692"/>
    </source>
</evidence>
<reference evidence="24 25" key="1">
    <citation type="submission" date="2018-01" db="EMBL/GenBank/DDBJ databases">
        <title>Genome sequence of the PGP bacterium Paenibacillus illinoisensis E3.</title>
        <authorList>
            <person name="Rolli E."/>
            <person name="Marasco R."/>
            <person name="Bessem C."/>
            <person name="Michoud G."/>
            <person name="Gaiarsa S."/>
            <person name="Borin S."/>
            <person name="Daffonchio D."/>
        </authorList>
    </citation>
    <scope>NUCLEOTIDE SEQUENCE [LARGE SCALE GENOMIC DNA]</scope>
    <source>
        <strain evidence="24 25">E3</strain>
    </source>
</reference>
<evidence type="ECO:0000256" key="6">
    <source>
        <dbReference type="ARBA" id="ARBA00022679"/>
    </source>
</evidence>
<dbReference type="EMBL" id="PRLG01000019">
    <property type="protein sequence ID" value="PYY29034.1"/>
    <property type="molecule type" value="Genomic_DNA"/>
</dbReference>
<evidence type="ECO:0000256" key="14">
    <source>
        <dbReference type="ARBA" id="ARBA00032370"/>
    </source>
</evidence>
<feature type="transmembrane region" description="Helical" evidence="23">
    <location>
        <begin position="200"/>
        <end position="217"/>
    </location>
</feature>
<feature type="transmembrane region" description="Helical" evidence="23">
    <location>
        <begin position="332"/>
        <end position="357"/>
    </location>
</feature>
<feature type="transmembrane region" description="Helical" evidence="23">
    <location>
        <begin position="112"/>
        <end position="138"/>
    </location>
</feature>
<dbReference type="GO" id="GO:0051301">
    <property type="term" value="P:cell division"/>
    <property type="evidence" value="ECO:0007669"/>
    <property type="project" value="UniProtKB-KW"/>
</dbReference>
<evidence type="ECO:0000256" key="23">
    <source>
        <dbReference type="SAM" id="Phobius"/>
    </source>
</evidence>
<evidence type="ECO:0000313" key="24">
    <source>
        <dbReference type="EMBL" id="PYY29034.1"/>
    </source>
</evidence>
<dbReference type="OrthoDB" id="9812661at2"/>
<evidence type="ECO:0000313" key="25">
    <source>
        <dbReference type="Proteomes" id="UP000247459"/>
    </source>
</evidence>
<dbReference type="InterPro" id="IPR001182">
    <property type="entry name" value="FtsW/RodA"/>
</dbReference>
<dbReference type="GO" id="GO:0032153">
    <property type="term" value="C:cell division site"/>
    <property type="evidence" value="ECO:0007669"/>
    <property type="project" value="TreeGrafter"/>
</dbReference>
<evidence type="ECO:0000256" key="4">
    <source>
        <dbReference type="ARBA" id="ARBA00022618"/>
    </source>
</evidence>
<proteinExistence type="inferred from homology"/>
<comment type="caution">
    <text evidence="24">The sequence shown here is derived from an EMBL/GenBank/DDBJ whole genome shotgun (WGS) entry which is preliminary data.</text>
</comment>
<feature type="transmembrane region" description="Helical" evidence="23">
    <location>
        <begin position="60"/>
        <end position="78"/>
    </location>
</feature>
<evidence type="ECO:0000256" key="22">
    <source>
        <dbReference type="SAM" id="MobiDB-lite"/>
    </source>
</evidence>
<comment type="similarity">
    <text evidence="16">Belongs to the SEDS family. FtsW subfamily.</text>
</comment>
<feature type="transmembrane region" description="Helical" evidence="23">
    <location>
        <begin position="150"/>
        <end position="168"/>
    </location>
</feature>
<dbReference type="PANTHER" id="PTHR30474">
    <property type="entry name" value="CELL CYCLE PROTEIN"/>
    <property type="match status" value="1"/>
</dbReference>
<evidence type="ECO:0000256" key="9">
    <source>
        <dbReference type="ARBA" id="ARBA00022984"/>
    </source>
</evidence>
<evidence type="ECO:0000256" key="3">
    <source>
        <dbReference type="ARBA" id="ARBA00022475"/>
    </source>
</evidence>
<dbReference type="AlphaFoldDB" id="A0A2W0CAM7"/>
<protein>
    <recommendedName>
        <fullName evidence="17">Probable peptidoglycan glycosyltransferase FtsW</fullName>
        <ecNumber evidence="19">2.4.99.28</ecNumber>
    </recommendedName>
    <alternativeName>
        <fullName evidence="18">Cell division protein FtsW</fullName>
    </alternativeName>
    <alternativeName>
        <fullName evidence="15">Cell wall polymerase</fullName>
    </alternativeName>
    <alternativeName>
        <fullName evidence="14">Peptidoglycan polymerase</fullName>
    </alternativeName>
</protein>
<keyword evidence="8" id="KW-0133">Cell shape</keyword>
<dbReference type="GO" id="GO:0008360">
    <property type="term" value="P:regulation of cell shape"/>
    <property type="evidence" value="ECO:0007669"/>
    <property type="project" value="UniProtKB-KW"/>
</dbReference>
<feature type="transmembrane region" description="Helical" evidence="23">
    <location>
        <begin position="369"/>
        <end position="390"/>
    </location>
</feature>
<keyword evidence="10 23" id="KW-1133">Transmembrane helix</keyword>
<sequence>MKQQSAQTKTKRGTPDFQLLILTLLLVGFGLLMVFSSSSSIAIANSSFNNDPLYFTKKQLMWAVIGLVGMFFAMNIRFNKYKKLYAPFFLFTTVLLVLVLVTGAMLNGARSWIRIFGFSLQPAEFAKIAIILYLSALITKKGERFRDLKTGYIPVLVIVGFIAGLIMLQPDFGTCFILVSTCGLVIYAGGASMKHIMGSILLVVLGGALALGANALFSSMSPSDAVDSTTAASAEQNYKIGRIQAFLDPLSDTSGGSLNLFRSLVAIGDGGMTGSGIGQGTMKLHYLPNAYNDFIFSVIGEELGFLGSTLFLLVYLYFIWRGIIVSLRCPDPFGTLVGIGIMGLIAIQAFINIGGVTQTIPVTGVTLPFISYGGTSLFVMMVAMGILLSISRTNNQDVIKEERTKSVTVQTQTRTSPALRSRDSKSIRRIR</sequence>
<keyword evidence="11 23" id="KW-0472">Membrane</keyword>
<keyword evidence="7 23" id="KW-0812">Transmembrane</keyword>
<dbReference type="GO" id="GO:0015648">
    <property type="term" value="F:lipid-linked peptidoglycan transporter activity"/>
    <property type="evidence" value="ECO:0007669"/>
    <property type="project" value="TreeGrafter"/>
</dbReference>
<evidence type="ECO:0000256" key="18">
    <source>
        <dbReference type="ARBA" id="ARBA00041418"/>
    </source>
</evidence>
<feature type="compositionally biased region" description="Basic and acidic residues" evidence="22">
    <location>
        <begin position="420"/>
        <end position="431"/>
    </location>
</feature>
<comment type="catalytic activity">
    <reaction evidence="20">
        <text>[GlcNAc-(1-&gt;4)-Mur2Ac(oyl-L-Ala-gamma-D-Glu-L-Lys-D-Ala-D-Ala)](n)-di-trans,octa-cis-undecaprenyl diphosphate + beta-D-GlcNAc-(1-&gt;4)-Mur2Ac(oyl-L-Ala-gamma-D-Glu-L-Lys-D-Ala-D-Ala)-di-trans,octa-cis-undecaprenyl diphosphate = [GlcNAc-(1-&gt;4)-Mur2Ac(oyl-L-Ala-gamma-D-Glu-L-Lys-D-Ala-D-Ala)](n+1)-di-trans,octa-cis-undecaprenyl diphosphate + di-trans,octa-cis-undecaprenyl diphosphate + H(+)</text>
        <dbReference type="Rhea" id="RHEA:23708"/>
        <dbReference type="Rhea" id="RHEA-COMP:9602"/>
        <dbReference type="Rhea" id="RHEA-COMP:9603"/>
        <dbReference type="ChEBI" id="CHEBI:15378"/>
        <dbReference type="ChEBI" id="CHEBI:58405"/>
        <dbReference type="ChEBI" id="CHEBI:60033"/>
        <dbReference type="ChEBI" id="CHEBI:78435"/>
        <dbReference type="EC" id="2.4.99.28"/>
    </reaction>
</comment>
<dbReference type="EC" id="2.4.99.28" evidence="19"/>
<feature type="compositionally biased region" description="Polar residues" evidence="22">
    <location>
        <begin position="406"/>
        <end position="418"/>
    </location>
</feature>
<evidence type="ECO:0000256" key="16">
    <source>
        <dbReference type="ARBA" id="ARBA00038053"/>
    </source>
</evidence>
<evidence type="ECO:0000256" key="5">
    <source>
        <dbReference type="ARBA" id="ARBA00022676"/>
    </source>
</evidence>
<evidence type="ECO:0000256" key="19">
    <source>
        <dbReference type="ARBA" id="ARBA00044770"/>
    </source>
</evidence>
<dbReference type="GO" id="GO:0009252">
    <property type="term" value="P:peptidoglycan biosynthetic process"/>
    <property type="evidence" value="ECO:0007669"/>
    <property type="project" value="UniProtKB-KW"/>
</dbReference>
<evidence type="ECO:0000256" key="11">
    <source>
        <dbReference type="ARBA" id="ARBA00023136"/>
    </source>
</evidence>
<dbReference type="Pfam" id="PF01098">
    <property type="entry name" value="FTSW_RODA_SPOVE"/>
    <property type="match status" value="1"/>
</dbReference>
<feature type="transmembrane region" description="Helical" evidence="23">
    <location>
        <begin position="174"/>
        <end position="193"/>
    </location>
</feature>
<evidence type="ECO:0000256" key="20">
    <source>
        <dbReference type="ARBA" id="ARBA00049902"/>
    </source>
</evidence>
<dbReference type="PANTHER" id="PTHR30474:SF2">
    <property type="entry name" value="PEPTIDOGLYCAN GLYCOSYLTRANSFERASE FTSW-RELATED"/>
    <property type="match status" value="1"/>
</dbReference>
<keyword evidence="5" id="KW-0328">Glycosyltransferase</keyword>
<organism evidence="24 25">
    <name type="scientific">Paenibacillus illinoisensis</name>
    <dbReference type="NCBI Taxonomy" id="59845"/>
    <lineage>
        <taxon>Bacteria</taxon>
        <taxon>Bacillati</taxon>
        <taxon>Bacillota</taxon>
        <taxon>Bacilli</taxon>
        <taxon>Bacillales</taxon>
        <taxon>Paenibacillaceae</taxon>
        <taxon>Paenibacillus</taxon>
    </lineage>
</organism>
<evidence type="ECO:0000256" key="1">
    <source>
        <dbReference type="ARBA" id="ARBA00004651"/>
    </source>
</evidence>
<accession>A0A2W0CAM7</accession>
<comment type="pathway">
    <text evidence="2">Cell wall biogenesis; peptidoglycan biosynthesis.</text>
</comment>
<evidence type="ECO:0000256" key="2">
    <source>
        <dbReference type="ARBA" id="ARBA00004752"/>
    </source>
</evidence>
<name>A0A2W0CAM7_9BACL</name>
<evidence type="ECO:0000256" key="13">
    <source>
        <dbReference type="ARBA" id="ARBA00023316"/>
    </source>
</evidence>
<dbReference type="GO" id="GO:0071555">
    <property type="term" value="P:cell wall organization"/>
    <property type="evidence" value="ECO:0007669"/>
    <property type="project" value="UniProtKB-KW"/>
</dbReference>
<evidence type="ECO:0000256" key="15">
    <source>
        <dbReference type="ARBA" id="ARBA00033270"/>
    </source>
</evidence>
<evidence type="ECO:0000256" key="21">
    <source>
        <dbReference type="ARBA" id="ARBA00049966"/>
    </source>
</evidence>
<dbReference type="Proteomes" id="UP000247459">
    <property type="component" value="Unassembled WGS sequence"/>
</dbReference>
<comment type="subcellular location">
    <subcellularLocation>
        <location evidence="1">Cell membrane</location>
        <topology evidence="1">Multi-pass membrane protein</topology>
    </subcellularLocation>
</comment>
<dbReference type="GO" id="GO:0008955">
    <property type="term" value="F:peptidoglycan glycosyltransferase activity"/>
    <property type="evidence" value="ECO:0007669"/>
    <property type="project" value="UniProtKB-EC"/>
</dbReference>
<feature type="transmembrane region" description="Helical" evidence="23">
    <location>
        <begin position="294"/>
        <end position="320"/>
    </location>
</feature>
<comment type="function">
    <text evidence="21">Peptidoglycan polymerase that is essential for cell division.</text>
</comment>
<keyword evidence="12" id="KW-0131">Cell cycle</keyword>
<gene>
    <name evidence="24" type="ORF">PIL02S_03006</name>
</gene>
<dbReference type="InterPro" id="IPR013437">
    <property type="entry name" value="FtsW"/>
</dbReference>